<comment type="cofactor">
    <cofactor evidence="1">
        <name>Mg(2+)</name>
        <dbReference type="ChEBI" id="CHEBI:18420"/>
    </cofactor>
</comment>
<proteinExistence type="inferred from homology"/>
<evidence type="ECO:0000259" key="2">
    <source>
        <dbReference type="Pfam" id="PF05970"/>
    </source>
</evidence>
<keyword evidence="1" id="KW-0067">ATP-binding</keyword>
<reference evidence="5" key="2">
    <citation type="submission" date="2018-02" db="UniProtKB">
        <authorList>
            <consortium name="EnsemblPlants"/>
        </authorList>
    </citation>
    <scope>IDENTIFICATION</scope>
    <source>
        <strain evidence="5">Williams 82</strain>
    </source>
</reference>
<sequence length="282" mass="31422">MWKTLASALCSKGDIVLTVALSGIASLLLPNGRTAHSKVAIPVAELLKETKIIIWDEVPMAHKYYFEALDKMPNDIMCMSHLDSVPFGGKRLVFGGNFRQILLVIPRGSRLDIVHATTNATNLWDYCAILKLTKNMCLQSNSTMSNAEEIKSFCQWLIDVGDGKLGKSDKDEDFIKSRAILASTYDIVDQINDYVLSIIPGDGKEYFSCDSIDMTNAAATECHQAITPEFLHSLKTSRIPNHKIRLKIGTPTMLIRNLDQAEVLCNDTRLIVFRMANRVIEA</sequence>
<dbReference type="Pfam" id="PF05970">
    <property type="entry name" value="PIF1"/>
    <property type="match status" value="1"/>
</dbReference>
<evidence type="ECO:0000313" key="5">
    <source>
        <dbReference type="EnsemblPlants" id="KRH16749"/>
    </source>
</evidence>
<reference evidence="4" key="3">
    <citation type="submission" date="2018-07" db="EMBL/GenBank/DDBJ databases">
        <title>WGS assembly of Glycine max.</title>
        <authorList>
            <person name="Schmutz J."/>
            <person name="Cannon S."/>
            <person name="Schlueter J."/>
            <person name="Ma J."/>
            <person name="Mitros T."/>
            <person name="Nelson W."/>
            <person name="Hyten D."/>
            <person name="Song Q."/>
            <person name="Thelen J."/>
            <person name="Cheng J."/>
            <person name="Xu D."/>
            <person name="Hellsten U."/>
            <person name="May G."/>
            <person name="Yu Y."/>
            <person name="Sakurai T."/>
            <person name="Umezawa T."/>
            <person name="Bhattacharyya M."/>
            <person name="Sandhu D."/>
            <person name="Valliyodan B."/>
            <person name="Lindquist E."/>
            <person name="Peto M."/>
            <person name="Grant D."/>
            <person name="Shu S."/>
            <person name="Goodstein D."/>
            <person name="Barry K."/>
            <person name="Futrell-Griggs M."/>
            <person name="Abernathy B."/>
            <person name="Du J."/>
            <person name="Tian Z."/>
            <person name="Zhu L."/>
            <person name="Gill N."/>
            <person name="Joshi T."/>
            <person name="Libault M."/>
            <person name="Sethuraman A."/>
            <person name="Zhang X."/>
            <person name="Shinozaki K."/>
            <person name="Nguyen H."/>
            <person name="Wing R."/>
            <person name="Cregan P."/>
            <person name="Specht J."/>
            <person name="Grimwood J."/>
            <person name="Rokhsar D."/>
            <person name="Stacey G."/>
            <person name="Shoemaker R."/>
            <person name="Jackson S."/>
        </authorList>
    </citation>
    <scope>NUCLEOTIDE SEQUENCE</scope>
    <source>
        <tissue evidence="4">Callus</tissue>
    </source>
</reference>
<reference evidence="4 5" key="1">
    <citation type="journal article" date="2010" name="Nature">
        <title>Genome sequence of the palaeopolyploid soybean.</title>
        <authorList>
            <person name="Schmutz J."/>
            <person name="Cannon S.B."/>
            <person name="Schlueter J."/>
            <person name="Ma J."/>
            <person name="Mitros T."/>
            <person name="Nelson W."/>
            <person name="Hyten D.L."/>
            <person name="Song Q."/>
            <person name="Thelen J.J."/>
            <person name="Cheng J."/>
            <person name="Xu D."/>
            <person name="Hellsten U."/>
            <person name="May G.D."/>
            <person name="Yu Y."/>
            <person name="Sakurai T."/>
            <person name="Umezawa T."/>
            <person name="Bhattacharyya M.K."/>
            <person name="Sandhu D."/>
            <person name="Valliyodan B."/>
            <person name="Lindquist E."/>
            <person name="Peto M."/>
            <person name="Grant D."/>
            <person name="Shu S."/>
            <person name="Goodstein D."/>
            <person name="Barry K."/>
            <person name="Futrell-Griggs M."/>
            <person name="Abernathy B."/>
            <person name="Du J."/>
            <person name="Tian Z."/>
            <person name="Zhu L."/>
            <person name="Gill N."/>
            <person name="Joshi T."/>
            <person name="Libault M."/>
            <person name="Sethuraman A."/>
            <person name="Zhang X.-C."/>
            <person name="Shinozaki K."/>
            <person name="Nguyen H.T."/>
            <person name="Wing R.A."/>
            <person name="Cregan P."/>
            <person name="Specht J."/>
            <person name="Grimwood J."/>
            <person name="Rokhsar D."/>
            <person name="Stacey G."/>
            <person name="Shoemaker R.C."/>
            <person name="Jackson S.A."/>
        </authorList>
    </citation>
    <scope>NUCLEOTIDE SEQUENCE</scope>
    <source>
        <strain evidence="5">cv. Williams 82</strain>
        <tissue evidence="4">Callus</tissue>
    </source>
</reference>
<dbReference type="InterPro" id="IPR027417">
    <property type="entry name" value="P-loop_NTPase"/>
</dbReference>
<dbReference type="GO" id="GO:0043139">
    <property type="term" value="F:5'-3' DNA helicase activity"/>
    <property type="evidence" value="ECO:0007669"/>
    <property type="project" value="UniProtKB-EC"/>
</dbReference>
<feature type="domain" description="DNA helicase Pif1-like DEAD-box helicase" evidence="2">
    <location>
        <begin position="1"/>
        <end position="169"/>
    </location>
</feature>
<dbReference type="STRING" id="3847.A0A0R0GEJ1"/>
<dbReference type="EnsemblPlants" id="KRH16749">
    <property type="protein sequence ID" value="KRH16749"/>
    <property type="gene ID" value="GLYMA_14G174800"/>
</dbReference>
<comment type="similarity">
    <text evidence="1">Belongs to the helicase family.</text>
</comment>
<dbReference type="PANTHER" id="PTHR10492:SF78">
    <property type="entry name" value="ATP-DEPENDENT DNA HELICASE"/>
    <property type="match status" value="1"/>
</dbReference>
<keyword evidence="1" id="KW-0347">Helicase</keyword>
<dbReference type="InterPro" id="IPR049163">
    <property type="entry name" value="Pif1-like_2B_dom"/>
</dbReference>
<dbReference type="InterPro" id="IPR010285">
    <property type="entry name" value="DNA_helicase_pif1-like_DEAD"/>
</dbReference>
<accession>A0A0R0GEJ1</accession>
<keyword evidence="1" id="KW-0234">DNA repair</keyword>
<dbReference type="InParanoid" id="A0A0R0GEJ1"/>
<dbReference type="GO" id="GO:0006310">
    <property type="term" value="P:DNA recombination"/>
    <property type="evidence" value="ECO:0007669"/>
    <property type="project" value="UniProtKB-KW"/>
</dbReference>
<keyword evidence="1" id="KW-0547">Nucleotide-binding</keyword>
<dbReference type="EMBL" id="CM000847">
    <property type="protein sequence ID" value="KRH16749.1"/>
    <property type="molecule type" value="Genomic_DNA"/>
</dbReference>
<evidence type="ECO:0000313" key="4">
    <source>
        <dbReference type="EMBL" id="KRH16749.1"/>
    </source>
</evidence>
<keyword evidence="1" id="KW-0378">Hydrolase</keyword>
<keyword evidence="6" id="KW-1185">Reference proteome</keyword>
<evidence type="ECO:0000259" key="3">
    <source>
        <dbReference type="Pfam" id="PF21530"/>
    </source>
</evidence>
<dbReference type="GO" id="GO:0016787">
    <property type="term" value="F:hydrolase activity"/>
    <property type="evidence" value="ECO:0007669"/>
    <property type="project" value="UniProtKB-KW"/>
</dbReference>
<dbReference type="GO" id="GO:0005524">
    <property type="term" value="F:ATP binding"/>
    <property type="evidence" value="ECO:0007669"/>
    <property type="project" value="UniProtKB-KW"/>
</dbReference>
<dbReference type="SUPFAM" id="SSF52540">
    <property type="entry name" value="P-loop containing nucleoside triphosphate hydrolases"/>
    <property type="match status" value="1"/>
</dbReference>
<dbReference type="Gene3D" id="3.40.50.300">
    <property type="entry name" value="P-loop containing nucleotide triphosphate hydrolases"/>
    <property type="match status" value="1"/>
</dbReference>
<evidence type="ECO:0000313" key="6">
    <source>
        <dbReference type="Proteomes" id="UP000008827"/>
    </source>
</evidence>
<organism evidence="4">
    <name type="scientific">Glycine max</name>
    <name type="common">Soybean</name>
    <name type="synonym">Glycine hispida</name>
    <dbReference type="NCBI Taxonomy" id="3847"/>
    <lineage>
        <taxon>Eukaryota</taxon>
        <taxon>Viridiplantae</taxon>
        <taxon>Streptophyta</taxon>
        <taxon>Embryophyta</taxon>
        <taxon>Tracheophyta</taxon>
        <taxon>Spermatophyta</taxon>
        <taxon>Magnoliopsida</taxon>
        <taxon>eudicotyledons</taxon>
        <taxon>Gunneridae</taxon>
        <taxon>Pentapetalae</taxon>
        <taxon>rosids</taxon>
        <taxon>fabids</taxon>
        <taxon>Fabales</taxon>
        <taxon>Fabaceae</taxon>
        <taxon>Papilionoideae</taxon>
        <taxon>50 kb inversion clade</taxon>
        <taxon>NPAAA clade</taxon>
        <taxon>indigoferoid/millettioid clade</taxon>
        <taxon>Phaseoleae</taxon>
        <taxon>Glycine</taxon>
        <taxon>Glycine subgen. Soja</taxon>
    </lineage>
</organism>
<protein>
    <recommendedName>
        <fullName evidence="1">ATP-dependent DNA helicase</fullName>
        <ecNumber evidence="1">5.6.2.3</ecNumber>
    </recommendedName>
</protein>
<dbReference type="GO" id="GO:0006281">
    <property type="term" value="P:DNA repair"/>
    <property type="evidence" value="ECO:0007669"/>
    <property type="project" value="UniProtKB-KW"/>
</dbReference>
<gene>
    <name evidence="4" type="ORF">GLYMA_14G174800</name>
</gene>
<dbReference type="PANTHER" id="PTHR10492">
    <property type="match status" value="1"/>
</dbReference>
<dbReference type="Proteomes" id="UP000008827">
    <property type="component" value="Chromosome 14"/>
</dbReference>
<feature type="domain" description="DNA helicase Pif1-like 2B" evidence="3">
    <location>
        <begin position="229"/>
        <end position="274"/>
    </location>
</feature>
<keyword evidence="1" id="KW-0227">DNA damage</keyword>
<name>A0A0R0GEJ1_SOYBN</name>
<dbReference type="EC" id="5.6.2.3" evidence="1"/>
<dbReference type="GO" id="GO:0000723">
    <property type="term" value="P:telomere maintenance"/>
    <property type="evidence" value="ECO:0007669"/>
    <property type="project" value="InterPro"/>
</dbReference>
<keyword evidence="1" id="KW-0233">DNA recombination</keyword>
<dbReference type="SMR" id="A0A0R0GEJ1"/>
<dbReference type="Pfam" id="PF21530">
    <property type="entry name" value="Pif1_2B_dom"/>
    <property type="match status" value="1"/>
</dbReference>
<dbReference type="AlphaFoldDB" id="A0A0R0GEJ1"/>
<evidence type="ECO:0000256" key="1">
    <source>
        <dbReference type="RuleBase" id="RU363044"/>
    </source>
</evidence>
<comment type="catalytic activity">
    <reaction evidence="1">
        <text>ATP + H2O = ADP + phosphate + H(+)</text>
        <dbReference type="Rhea" id="RHEA:13065"/>
        <dbReference type="ChEBI" id="CHEBI:15377"/>
        <dbReference type="ChEBI" id="CHEBI:15378"/>
        <dbReference type="ChEBI" id="CHEBI:30616"/>
        <dbReference type="ChEBI" id="CHEBI:43474"/>
        <dbReference type="ChEBI" id="CHEBI:456216"/>
        <dbReference type="EC" id="5.6.2.3"/>
    </reaction>
</comment>
<dbReference type="Gramene" id="KRH16749">
    <property type="protein sequence ID" value="KRH16749"/>
    <property type="gene ID" value="GLYMA_14G174800"/>
</dbReference>